<dbReference type="PANTHER" id="PTHR33794">
    <property type="entry name" value="BACILLOLYSIN"/>
    <property type="match status" value="1"/>
</dbReference>
<feature type="domain" description="PKD" evidence="4">
    <location>
        <begin position="512"/>
        <end position="577"/>
    </location>
</feature>
<dbReference type="SMART" id="SM00089">
    <property type="entry name" value="PKD"/>
    <property type="match status" value="1"/>
</dbReference>
<dbReference type="InterPro" id="IPR035986">
    <property type="entry name" value="PKD_dom_sf"/>
</dbReference>
<dbReference type="Proteomes" id="UP000244441">
    <property type="component" value="Chromosome"/>
</dbReference>
<evidence type="ECO:0000256" key="1">
    <source>
        <dbReference type="ARBA" id="ARBA00023145"/>
    </source>
</evidence>
<dbReference type="Pfam" id="PF01447">
    <property type="entry name" value="Peptidase_M4"/>
    <property type="match status" value="1"/>
</dbReference>
<keyword evidence="5" id="KW-0966">Cell projection</keyword>
<dbReference type="SUPFAM" id="SSF49299">
    <property type="entry name" value="PKD domain"/>
    <property type="match status" value="1"/>
</dbReference>
<dbReference type="Gene3D" id="2.60.40.10">
    <property type="entry name" value="Immunoglobulins"/>
    <property type="match status" value="1"/>
</dbReference>
<protein>
    <submittedName>
        <fullName evidence="5">Flagellar biosynthesis protein FlgM</fullName>
    </submittedName>
</protein>
<dbReference type="InterPro" id="IPR050728">
    <property type="entry name" value="Zinc_Metalloprotease_M4"/>
</dbReference>
<dbReference type="InterPro" id="IPR013856">
    <property type="entry name" value="Peptidase_M4_domain"/>
</dbReference>
<keyword evidence="5" id="KW-0969">Cilium</keyword>
<sequence>MIYSLRNILRPVVLVLSVTLFLNACSGGKNSGAENGGENEETPPQANQPSDIPDNVISRVIFRDHDPQIGLLGGEMLLQTNTAQPISEPFLAHGISHVFLYWADANGDPLGEPFQQSEISQLQNLTVDNGTSFPSDVRFIKVYVANSLGRAEQGVHFRFDDFIGNAQMAGAGGNEQTSWYYGDDRPLISIVRQNGICRLDNGLVSVIDMANERDEDWHNRTDNSSANVADDDLYPAYEFACDAEPVNSHREIADDIGVWTYSTLNDAMFYGTLVYDAFVKYFGEPPLNDKIRIRAHYAASWRSYAYWDGAYANFSDAYPLQYSTLSLDSVAHEVAHGVLTRISALDPWVNDLSPDAKTLHEAFADISGVMAKYEMTGQLDWLHGGENHGWVRQLDRIKTEHGAIASFLDYDAAQDNYYRRIGMLTYPFYLLSQQWGIEPAYHAYLNAAKHCWLPSSSLPDAAQCIKQQAVAVGGSEQDVVDAFKTVKIKLFEQGVLSHFTLEQNGYQIALTDNSQTDSQVLNWHWTLGDGTSSNLPNPTHTYAQAGEYQVKLTVTDQNYHQDTFTRQIEVTVEVNAQ</sequence>
<name>A0A2S0VNT2_9ALTE</name>
<feature type="region of interest" description="Disordered" evidence="2">
    <location>
        <begin position="31"/>
        <end position="51"/>
    </location>
</feature>
<dbReference type="PANTHER" id="PTHR33794:SF1">
    <property type="entry name" value="BACILLOLYSIN"/>
    <property type="match status" value="1"/>
</dbReference>
<dbReference type="CDD" id="cd00146">
    <property type="entry name" value="PKD"/>
    <property type="match status" value="1"/>
</dbReference>
<dbReference type="InterPro" id="IPR027268">
    <property type="entry name" value="Peptidase_M4/M1_CTD_sf"/>
</dbReference>
<evidence type="ECO:0000259" key="4">
    <source>
        <dbReference type="PROSITE" id="PS50093"/>
    </source>
</evidence>
<proteinExistence type="predicted"/>
<dbReference type="PROSITE" id="PS50093">
    <property type="entry name" value="PKD"/>
    <property type="match status" value="1"/>
</dbReference>
<dbReference type="InterPro" id="IPR000601">
    <property type="entry name" value="PKD_dom"/>
</dbReference>
<evidence type="ECO:0000313" key="5">
    <source>
        <dbReference type="EMBL" id="AWB65877.1"/>
    </source>
</evidence>
<keyword evidence="3" id="KW-0732">Signal</keyword>
<evidence type="ECO:0000256" key="3">
    <source>
        <dbReference type="SAM" id="SignalP"/>
    </source>
</evidence>
<reference evidence="5 6" key="1">
    <citation type="submission" date="2018-01" db="EMBL/GenBank/DDBJ databases">
        <title>Genome sequence of a Cantenovulum-like bacteria.</title>
        <authorList>
            <person name="Tan W.R."/>
            <person name="Lau N.-S."/>
            <person name="Go F."/>
            <person name="Amirul A.-A.A."/>
        </authorList>
    </citation>
    <scope>NUCLEOTIDE SEQUENCE [LARGE SCALE GENOMIC DNA]</scope>
    <source>
        <strain evidence="5 6">CCB-QB4</strain>
    </source>
</reference>
<dbReference type="Pfam" id="PF18911">
    <property type="entry name" value="PKD_4"/>
    <property type="match status" value="1"/>
</dbReference>
<dbReference type="OrthoDB" id="5378341at2"/>
<keyword evidence="1" id="KW-0865">Zymogen</keyword>
<dbReference type="InterPro" id="IPR013783">
    <property type="entry name" value="Ig-like_fold"/>
</dbReference>
<evidence type="ECO:0000256" key="2">
    <source>
        <dbReference type="SAM" id="MobiDB-lite"/>
    </source>
</evidence>
<gene>
    <name evidence="5" type="ORF">C2869_05220</name>
</gene>
<dbReference type="GO" id="GO:0004222">
    <property type="term" value="F:metalloendopeptidase activity"/>
    <property type="evidence" value="ECO:0007669"/>
    <property type="project" value="InterPro"/>
</dbReference>
<dbReference type="Gene3D" id="3.10.170.10">
    <property type="match status" value="1"/>
</dbReference>
<dbReference type="KEGG" id="cate:C2869_05220"/>
<organism evidence="5 6">
    <name type="scientific">Saccharobesus litoralis</name>
    <dbReference type="NCBI Taxonomy" id="2172099"/>
    <lineage>
        <taxon>Bacteria</taxon>
        <taxon>Pseudomonadati</taxon>
        <taxon>Pseudomonadota</taxon>
        <taxon>Gammaproteobacteria</taxon>
        <taxon>Alteromonadales</taxon>
        <taxon>Alteromonadaceae</taxon>
        <taxon>Saccharobesus</taxon>
    </lineage>
</organism>
<dbReference type="EMBL" id="CP026604">
    <property type="protein sequence ID" value="AWB65877.1"/>
    <property type="molecule type" value="Genomic_DNA"/>
</dbReference>
<accession>A0A2S0VNT2</accession>
<keyword evidence="6" id="KW-1185">Reference proteome</keyword>
<dbReference type="InterPro" id="IPR022409">
    <property type="entry name" value="PKD/Chitinase_dom"/>
</dbReference>
<dbReference type="Gene3D" id="1.10.390.10">
    <property type="entry name" value="Neutral Protease Domain 2"/>
    <property type="match status" value="1"/>
</dbReference>
<evidence type="ECO:0000313" key="6">
    <source>
        <dbReference type="Proteomes" id="UP000244441"/>
    </source>
</evidence>
<feature type="chain" id="PRO_5015553325" evidence="3">
    <location>
        <begin position="25"/>
        <end position="577"/>
    </location>
</feature>
<dbReference type="SUPFAM" id="SSF55486">
    <property type="entry name" value="Metalloproteases ('zincins'), catalytic domain"/>
    <property type="match status" value="1"/>
</dbReference>
<dbReference type="AlphaFoldDB" id="A0A2S0VNT2"/>
<feature type="signal peptide" evidence="3">
    <location>
        <begin position="1"/>
        <end position="24"/>
    </location>
</feature>
<keyword evidence="5" id="KW-0282">Flagellum</keyword>